<gene>
    <name evidence="3" type="ORF">K6978_01820</name>
</gene>
<dbReference type="Pfam" id="PF01610">
    <property type="entry name" value="DDE_Tnp_ISL3"/>
    <property type="match status" value="1"/>
</dbReference>
<keyword evidence="4" id="KW-1185">Reference proteome</keyword>
<proteinExistence type="predicted"/>
<accession>A0ABY7YDU8</accession>
<evidence type="ECO:0000313" key="3">
    <source>
        <dbReference type="EMBL" id="WDM71969.1"/>
    </source>
</evidence>
<dbReference type="Proteomes" id="UP001214201">
    <property type="component" value="Chromosome"/>
</dbReference>
<reference evidence="3 4" key="1">
    <citation type="submission" date="2021-08" db="EMBL/GenBank/DDBJ databases">
        <title>Genome sequences of Xanthomonas cucurbitae isolates from 5 Midwestern US states.</title>
        <authorList>
            <person name="Hind S.R."/>
        </authorList>
    </citation>
    <scope>NUCLEOTIDE SEQUENCE [LARGE SCALE GENOMIC DNA]</scope>
    <source>
        <strain evidence="3 4">OH_261</strain>
    </source>
</reference>
<dbReference type="EMBL" id="CP082214">
    <property type="protein sequence ID" value="WDM71969.1"/>
    <property type="molecule type" value="Genomic_DNA"/>
</dbReference>
<name>A0ABY7YDU8_9XANT</name>
<dbReference type="InterPro" id="IPR032877">
    <property type="entry name" value="Transposase_HTH"/>
</dbReference>
<dbReference type="InterPro" id="IPR002560">
    <property type="entry name" value="Transposase_DDE"/>
</dbReference>
<dbReference type="InterPro" id="IPR047951">
    <property type="entry name" value="Transpos_ISL3"/>
</dbReference>
<protein>
    <submittedName>
        <fullName evidence="3">ISL3 family transposase</fullName>
    </submittedName>
</protein>
<dbReference type="Pfam" id="PF13542">
    <property type="entry name" value="HTH_Tnp_ISL3"/>
    <property type="match status" value="1"/>
</dbReference>
<dbReference type="PANTHER" id="PTHR33498:SF1">
    <property type="entry name" value="TRANSPOSASE FOR INSERTION SEQUENCE ELEMENT IS1557"/>
    <property type="match status" value="1"/>
</dbReference>
<evidence type="ECO:0000259" key="2">
    <source>
        <dbReference type="Pfam" id="PF13542"/>
    </source>
</evidence>
<dbReference type="NCBIfam" id="NF033550">
    <property type="entry name" value="transpos_ISL3"/>
    <property type="match status" value="1"/>
</dbReference>
<feature type="domain" description="Transposase IS204/IS1001/IS1096/IS1165 helix-turn-helix" evidence="2">
    <location>
        <begin position="50"/>
        <end position="93"/>
    </location>
</feature>
<evidence type="ECO:0000313" key="4">
    <source>
        <dbReference type="Proteomes" id="UP001214201"/>
    </source>
</evidence>
<dbReference type="RefSeq" id="WP_274396802.1">
    <property type="nucleotide sequence ID" value="NZ_CP082213.1"/>
</dbReference>
<organism evidence="3 4">
    <name type="scientific">Xanthomonas cucurbitae</name>
    <dbReference type="NCBI Taxonomy" id="56453"/>
    <lineage>
        <taxon>Bacteria</taxon>
        <taxon>Pseudomonadati</taxon>
        <taxon>Pseudomonadota</taxon>
        <taxon>Gammaproteobacteria</taxon>
        <taxon>Lysobacterales</taxon>
        <taxon>Lysobacteraceae</taxon>
        <taxon>Xanthomonas</taxon>
    </lineage>
</organism>
<feature type="domain" description="Transposase IS204/IS1001/IS1096/IS1165 DDE" evidence="1">
    <location>
        <begin position="115"/>
        <end position="355"/>
    </location>
</feature>
<evidence type="ECO:0000259" key="1">
    <source>
        <dbReference type="Pfam" id="PF01610"/>
    </source>
</evidence>
<dbReference type="PANTHER" id="PTHR33498">
    <property type="entry name" value="TRANSPOSASE FOR INSERTION SEQUENCE ELEMENT IS1557"/>
    <property type="match status" value="1"/>
</dbReference>
<sequence length="374" mass="43434">MCSNCGHRCRSRYDKRLCRARDLRAAGWMLFVEFERWRVDCPGCGGVHVERLDWLAKNPRYTERFALHVGNLCRSMTHKAVAELERLHDSTVKELSKLYMAEQVRRAGTPAPRAIGIDEIAIHKGHDYRVVVSDLERGRPIWFGGSGRTEADIDQFFAELGPKRSAGIDVAVMDMWRPFRNSVGKNAPNASIVFDKFHIMRHLSDALDQVRRDEYKRLQGQDRSYIKGQRYTLLSNRENLTLDGRKALAKLLAANKRLNTAYLLKESFGQLWSYRTERGAREFFERWKQSLRWQRLAPYQTFVGMIERHWDGIAAYCRPENKVSLGLVEGLNNKIRVIQRSAYGYRDEEFLRLKIIASFLPALPENARLPPMSR</sequence>